<sequence length="973" mass="107399">MIVGCGKTFLISFIIDHLQSLTAELIGTEYIYLYFDSHAERRPSHKQILATMLLQLLNHKRDKGTIANEAIAQLGYSVGPVDAAGSETLKNLLLRVLRLSKKVFIVVDGVDNCEEDAQQSLFDTVRMLYTNVPVLRLLLSTRSDVSAIAELGVTPSILHIDKVKTTPDIEAYVRARAAGDNRDFVVEDDGLAERIAAKAGGMFLLAREHMDWLRGIQQYGDFKRNVESPPAIAYKSFNSIVERIKVEAELESNAGIARHVFTYLMHGNGDLTVPHLQQSYAAALVEDLSNTGQHRKLRLEDYIMSKDSFISACGGLVAVDRETRVVSVVHDAVHTCVRGCEMIPPNAHTTIAKHCLIYLLSHLGSDFPEDLSDSLEVSSDDLDLGIDSQQTHRPQSFLRYAATHWDSHLRKAIKLSEDDNDKALRLATEFLKDTSKVTGISRFSSKLVNTEVKVGPDKISGLHAAILLDLPVLAERLVKLGCDVNATCSAGRTPLHLAARLRDLKLVKVLLEAGAKANIRDAQGDTPVHLTVMSDYSNESEHSGQRELLIALLHSPDARAALNIPNNNGDRPFSWALHHAPEPIVHLLSSHQLPAPPAEPLNFQTWSPLREVMESVTSQQEMKSIISLLLVAGVDPDTTMQDGWTALTDAIWHRRKDIVDLLLQHGADANTEGHMYGPPLRLSIKLDQPAITQLLVQHANVGHESKSGCPHLVYAARKQKNYHVWLLLDAGAPPNLQDDKGWTALHYAVRSGNEPLAWLLMSKGANPGVQSNDQQSPLHIAIESRRVSMVHLLCMPWSGPGKDAAEERSSPAQAAVLEMRDGQGVSPLHRAVLVNDIHIVEALYRFGGQQYLDVRDHLGATALHHAVTLNWDEGMGEIAFFLTGIGARLDARDNMKRTPLMWAARKGGRNFVLLLLQRLDNRDDQDVDGQTAQDFARAGGYDDVVSCIKFYKAEVSLVPSIVTKIYDVLVGDD</sequence>
<proteinExistence type="predicted"/>
<protein>
    <submittedName>
        <fullName evidence="5">Ankyrin repeat-containing domain protein</fullName>
    </submittedName>
</protein>
<dbReference type="Pfam" id="PF24883">
    <property type="entry name" value="NPHP3_N"/>
    <property type="match status" value="1"/>
</dbReference>
<evidence type="ECO:0000313" key="6">
    <source>
        <dbReference type="Proteomes" id="UP001321760"/>
    </source>
</evidence>
<dbReference type="PROSITE" id="PS50297">
    <property type="entry name" value="ANK_REP_REGION"/>
    <property type="match status" value="4"/>
</dbReference>
<dbReference type="GO" id="GO:0003723">
    <property type="term" value="F:RNA binding"/>
    <property type="evidence" value="ECO:0007669"/>
    <property type="project" value="TreeGrafter"/>
</dbReference>
<dbReference type="GO" id="GO:0004540">
    <property type="term" value="F:RNA nuclease activity"/>
    <property type="evidence" value="ECO:0007669"/>
    <property type="project" value="TreeGrafter"/>
</dbReference>
<dbReference type="GO" id="GO:0006396">
    <property type="term" value="P:RNA processing"/>
    <property type="evidence" value="ECO:0007669"/>
    <property type="project" value="TreeGrafter"/>
</dbReference>
<keyword evidence="1" id="KW-0677">Repeat</keyword>
<dbReference type="PANTHER" id="PTHR24141:SF1">
    <property type="entry name" value="2-5A-DEPENDENT RIBONUCLEASE"/>
    <property type="match status" value="1"/>
</dbReference>
<dbReference type="InterPro" id="IPR056884">
    <property type="entry name" value="NPHP3-like_N"/>
</dbReference>
<dbReference type="InterPro" id="IPR002110">
    <property type="entry name" value="Ankyrin_rpt"/>
</dbReference>
<feature type="domain" description="Nephrocystin 3-like N-terminal" evidence="4">
    <location>
        <begin position="2"/>
        <end position="142"/>
    </location>
</feature>
<dbReference type="PRINTS" id="PR01415">
    <property type="entry name" value="ANKYRIN"/>
</dbReference>
<evidence type="ECO:0000256" key="1">
    <source>
        <dbReference type="ARBA" id="ARBA00022737"/>
    </source>
</evidence>
<keyword evidence="2 3" id="KW-0040">ANK repeat</keyword>
<dbReference type="EMBL" id="MU866044">
    <property type="protein sequence ID" value="KAK4441942.1"/>
    <property type="molecule type" value="Genomic_DNA"/>
</dbReference>
<dbReference type="SMART" id="SM00248">
    <property type="entry name" value="ANK"/>
    <property type="match status" value="11"/>
</dbReference>
<evidence type="ECO:0000256" key="3">
    <source>
        <dbReference type="PROSITE-ProRule" id="PRU00023"/>
    </source>
</evidence>
<feature type="repeat" description="ANK" evidence="3">
    <location>
        <begin position="740"/>
        <end position="772"/>
    </location>
</feature>
<accession>A0AAV9G1N7</accession>
<gene>
    <name evidence="5" type="ORF">QBC34DRAFT_42745</name>
</gene>
<reference evidence="5" key="1">
    <citation type="journal article" date="2023" name="Mol. Phylogenet. Evol.">
        <title>Genome-scale phylogeny and comparative genomics of the fungal order Sordariales.</title>
        <authorList>
            <person name="Hensen N."/>
            <person name="Bonometti L."/>
            <person name="Westerberg I."/>
            <person name="Brannstrom I.O."/>
            <person name="Guillou S."/>
            <person name="Cros-Aarteil S."/>
            <person name="Calhoun S."/>
            <person name="Haridas S."/>
            <person name="Kuo A."/>
            <person name="Mondo S."/>
            <person name="Pangilinan J."/>
            <person name="Riley R."/>
            <person name="LaButti K."/>
            <person name="Andreopoulos B."/>
            <person name="Lipzen A."/>
            <person name="Chen C."/>
            <person name="Yan M."/>
            <person name="Daum C."/>
            <person name="Ng V."/>
            <person name="Clum A."/>
            <person name="Steindorff A."/>
            <person name="Ohm R.A."/>
            <person name="Martin F."/>
            <person name="Silar P."/>
            <person name="Natvig D.O."/>
            <person name="Lalanne C."/>
            <person name="Gautier V."/>
            <person name="Ament-Velasquez S.L."/>
            <person name="Kruys A."/>
            <person name="Hutchinson M.I."/>
            <person name="Powell A.J."/>
            <person name="Barry K."/>
            <person name="Miller A.N."/>
            <person name="Grigoriev I.V."/>
            <person name="Debuchy R."/>
            <person name="Gladieux P."/>
            <person name="Hiltunen Thoren M."/>
            <person name="Johannesson H."/>
        </authorList>
    </citation>
    <scope>NUCLEOTIDE SEQUENCE</scope>
    <source>
        <strain evidence="5">PSN243</strain>
    </source>
</reference>
<dbReference type="SUPFAM" id="SSF52540">
    <property type="entry name" value="P-loop containing nucleoside triphosphate hydrolases"/>
    <property type="match status" value="1"/>
</dbReference>
<dbReference type="AlphaFoldDB" id="A0AAV9G1N7"/>
<comment type="caution">
    <text evidence="5">The sequence shown here is derived from an EMBL/GenBank/DDBJ whole genome shotgun (WGS) entry which is preliminary data.</text>
</comment>
<dbReference type="Gene3D" id="1.25.40.20">
    <property type="entry name" value="Ankyrin repeat-containing domain"/>
    <property type="match status" value="3"/>
</dbReference>
<dbReference type="InterPro" id="IPR036770">
    <property type="entry name" value="Ankyrin_rpt-contain_sf"/>
</dbReference>
<dbReference type="Pfam" id="PF13857">
    <property type="entry name" value="Ank_5"/>
    <property type="match status" value="1"/>
</dbReference>
<dbReference type="Gene3D" id="3.40.50.300">
    <property type="entry name" value="P-loop containing nucleotide triphosphate hydrolases"/>
    <property type="match status" value="1"/>
</dbReference>
<dbReference type="PANTHER" id="PTHR24141">
    <property type="entry name" value="2-5A-DEPENDENT RIBONUCLEASE"/>
    <property type="match status" value="1"/>
</dbReference>
<dbReference type="Pfam" id="PF12796">
    <property type="entry name" value="Ank_2"/>
    <property type="match status" value="2"/>
</dbReference>
<reference evidence="5" key="2">
    <citation type="submission" date="2023-05" db="EMBL/GenBank/DDBJ databases">
        <authorList>
            <consortium name="Lawrence Berkeley National Laboratory"/>
            <person name="Steindorff A."/>
            <person name="Hensen N."/>
            <person name="Bonometti L."/>
            <person name="Westerberg I."/>
            <person name="Brannstrom I.O."/>
            <person name="Guillou S."/>
            <person name="Cros-Aarteil S."/>
            <person name="Calhoun S."/>
            <person name="Haridas S."/>
            <person name="Kuo A."/>
            <person name="Mondo S."/>
            <person name="Pangilinan J."/>
            <person name="Riley R."/>
            <person name="Labutti K."/>
            <person name="Andreopoulos B."/>
            <person name="Lipzen A."/>
            <person name="Chen C."/>
            <person name="Yanf M."/>
            <person name="Daum C."/>
            <person name="Ng V."/>
            <person name="Clum A."/>
            <person name="Ohm R."/>
            <person name="Martin F."/>
            <person name="Silar P."/>
            <person name="Natvig D."/>
            <person name="Lalanne C."/>
            <person name="Gautier V."/>
            <person name="Ament-Velasquez S.L."/>
            <person name="Kruys A."/>
            <person name="Hutchinson M.I."/>
            <person name="Powell A.J."/>
            <person name="Barry K."/>
            <person name="Miller A.N."/>
            <person name="Grigoriev I.V."/>
            <person name="Debuchy R."/>
            <person name="Gladieux P."/>
            <person name="Thoren M.H."/>
            <person name="Johannesson H."/>
        </authorList>
    </citation>
    <scope>NUCLEOTIDE SEQUENCE</scope>
    <source>
        <strain evidence="5">PSN243</strain>
    </source>
</reference>
<feature type="repeat" description="ANK" evidence="3">
    <location>
        <begin position="490"/>
        <end position="522"/>
    </location>
</feature>
<evidence type="ECO:0000313" key="5">
    <source>
        <dbReference type="EMBL" id="KAK4441942.1"/>
    </source>
</evidence>
<keyword evidence="6" id="KW-1185">Reference proteome</keyword>
<evidence type="ECO:0000259" key="4">
    <source>
        <dbReference type="Pfam" id="PF24883"/>
    </source>
</evidence>
<dbReference type="SUPFAM" id="SSF48403">
    <property type="entry name" value="Ankyrin repeat"/>
    <property type="match status" value="2"/>
</dbReference>
<dbReference type="PROSITE" id="PS50088">
    <property type="entry name" value="ANK_REPEAT"/>
    <property type="match status" value="4"/>
</dbReference>
<feature type="repeat" description="ANK" evidence="3">
    <location>
        <begin position="823"/>
        <end position="847"/>
    </location>
</feature>
<organism evidence="5 6">
    <name type="scientific">Podospora aff. communis PSN243</name>
    <dbReference type="NCBI Taxonomy" id="3040156"/>
    <lineage>
        <taxon>Eukaryota</taxon>
        <taxon>Fungi</taxon>
        <taxon>Dikarya</taxon>
        <taxon>Ascomycota</taxon>
        <taxon>Pezizomycotina</taxon>
        <taxon>Sordariomycetes</taxon>
        <taxon>Sordariomycetidae</taxon>
        <taxon>Sordariales</taxon>
        <taxon>Podosporaceae</taxon>
        <taxon>Podospora</taxon>
    </lineage>
</organism>
<dbReference type="InterPro" id="IPR027417">
    <property type="entry name" value="P-loop_NTPase"/>
</dbReference>
<dbReference type="Proteomes" id="UP001321760">
    <property type="component" value="Unassembled WGS sequence"/>
</dbReference>
<feature type="repeat" description="ANK" evidence="3">
    <location>
        <begin position="642"/>
        <end position="674"/>
    </location>
</feature>
<name>A0AAV9G1N7_9PEZI</name>
<evidence type="ECO:0000256" key="2">
    <source>
        <dbReference type="ARBA" id="ARBA00023043"/>
    </source>
</evidence>